<dbReference type="PANTHER" id="PTHR45613:SF9">
    <property type="entry name" value="MITOCHONDRIAL GROUP I INTRON SPLICING FACTOR CCM1"/>
    <property type="match status" value="1"/>
</dbReference>
<reference evidence="4" key="1">
    <citation type="submission" date="2020-06" db="EMBL/GenBank/DDBJ databases">
        <authorList>
            <person name="Li T."/>
            <person name="Hu X."/>
            <person name="Zhang T."/>
            <person name="Song X."/>
            <person name="Zhang H."/>
            <person name="Dai N."/>
            <person name="Sheng W."/>
            <person name="Hou X."/>
            <person name="Wei L."/>
        </authorList>
    </citation>
    <scope>NUCLEOTIDE SEQUENCE</scope>
    <source>
        <strain evidence="4">KEN1</strain>
        <tissue evidence="4">Leaf</tissue>
    </source>
</reference>
<keyword evidence="1" id="KW-0677">Repeat</keyword>
<dbReference type="Pfam" id="PF12854">
    <property type="entry name" value="PPR_1"/>
    <property type="match status" value="2"/>
</dbReference>
<feature type="repeat" description="PPR" evidence="2">
    <location>
        <begin position="109"/>
        <end position="143"/>
    </location>
</feature>
<name>A0AAW2TR46_9LAMI</name>
<feature type="repeat" description="PPR" evidence="2">
    <location>
        <begin position="144"/>
        <end position="178"/>
    </location>
</feature>
<feature type="transmembrane region" description="Helical" evidence="3">
    <location>
        <begin position="25"/>
        <end position="43"/>
    </location>
</feature>
<dbReference type="InterPro" id="IPR002885">
    <property type="entry name" value="PPR_rpt"/>
</dbReference>
<dbReference type="AlphaFoldDB" id="A0AAW2TR46"/>
<feature type="repeat" description="PPR" evidence="2">
    <location>
        <begin position="265"/>
        <end position="299"/>
    </location>
</feature>
<reference evidence="4" key="2">
    <citation type="journal article" date="2024" name="Plant">
        <title>Genomic evolution and insights into agronomic trait innovations of Sesamum species.</title>
        <authorList>
            <person name="Miao H."/>
            <person name="Wang L."/>
            <person name="Qu L."/>
            <person name="Liu H."/>
            <person name="Sun Y."/>
            <person name="Le M."/>
            <person name="Wang Q."/>
            <person name="Wei S."/>
            <person name="Zheng Y."/>
            <person name="Lin W."/>
            <person name="Duan Y."/>
            <person name="Cao H."/>
            <person name="Xiong S."/>
            <person name="Wang X."/>
            <person name="Wei L."/>
            <person name="Li C."/>
            <person name="Ma Q."/>
            <person name="Ju M."/>
            <person name="Zhao R."/>
            <person name="Li G."/>
            <person name="Mu C."/>
            <person name="Tian Q."/>
            <person name="Mei H."/>
            <person name="Zhang T."/>
            <person name="Gao T."/>
            <person name="Zhang H."/>
        </authorList>
    </citation>
    <scope>NUCLEOTIDE SEQUENCE</scope>
    <source>
        <strain evidence="4">KEN1</strain>
    </source>
</reference>
<comment type="caution">
    <text evidence="4">The sequence shown here is derived from an EMBL/GenBank/DDBJ whole genome shotgun (WGS) entry which is preliminary data.</text>
</comment>
<evidence type="ECO:0000313" key="4">
    <source>
        <dbReference type="EMBL" id="KAL0406031.1"/>
    </source>
</evidence>
<keyword evidence="3" id="KW-1133">Transmembrane helix</keyword>
<dbReference type="PROSITE" id="PS51375">
    <property type="entry name" value="PPR"/>
    <property type="match status" value="4"/>
</dbReference>
<evidence type="ECO:0000256" key="2">
    <source>
        <dbReference type="PROSITE-ProRule" id="PRU00708"/>
    </source>
</evidence>
<keyword evidence="3" id="KW-0812">Transmembrane</keyword>
<evidence type="ECO:0000256" key="1">
    <source>
        <dbReference type="ARBA" id="ARBA00022737"/>
    </source>
</evidence>
<gene>
    <name evidence="4" type="ORF">Slati_3917000</name>
</gene>
<organism evidence="4">
    <name type="scientific">Sesamum latifolium</name>
    <dbReference type="NCBI Taxonomy" id="2727402"/>
    <lineage>
        <taxon>Eukaryota</taxon>
        <taxon>Viridiplantae</taxon>
        <taxon>Streptophyta</taxon>
        <taxon>Embryophyta</taxon>
        <taxon>Tracheophyta</taxon>
        <taxon>Spermatophyta</taxon>
        <taxon>Magnoliopsida</taxon>
        <taxon>eudicotyledons</taxon>
        <taxon>Gunneridae</taxon>
        <taxon>Pentapetalae</taxon>
        <taxon>asterids</taxon>
        <taxon>lamiids</taxon>
        <taxon>Lamiales</taxon>
        <taxon>Pedaliaceae</taxon>
        <taxon>Sesamum</taxon>
    </lineage>
</organism>
<dbReference type="NCBIfam" id="TIGR00756">
    <property type="entry name" value="PPR"/>
    <property type="match status" value="5"/>
</dbReference>
<protein>
    <recommendedName>
        <fullName evidence="5">Pentatricopeptide repeat-containing protein</fullName>
    </recommendedName>
</protein>
<dbReference type="Pfam" id="PF01535">
    <property type="entry name" value="PPR"/>
    <property type="match status" value="1"/>
</dbReference>
<dbReference type="Gene3D" id="1.25.40.10">
    <property type="entry name" value="Tetratricopeptide repeat domain"/>
    <property type="match status" value="3"/>
</dbReference>
<dbReference type="EMBL" id="JACGWN010000014">
    <property type="protein sequence ID" value="KAL0406031.1"/>
    <property type="molecule type" value="Genomic_DNA"/>
</dbReference>
<feature type="repeat" description="PPR" evidence="2">
    <location>
        <begin position="220"/>
        <end position="254"/>
    </location>
</feature>
<evidence type="ECO:0008006" key="5">
    <source>
        <dbReference type="Google" id="ProtNLM"/>
    </source>
</evidence>
<sequence length="403" mass="45498">MLRRKSGTICTYEQDAKNHPRRTSLVTAALVCLYWLILVFQASQGWATIASKCNGLYHHALEFYDYVINKKKNISQNVLTINLMICKSGWVSRAVDLFREMPILKCDPDVFTYCALMDGLCKDNRVEDAVALLDEMQIEGCSPTPATYNVLINGLCKKGDLGRAAKLLDNMFLKGCTPDEVTYNTLIHGLCLKGKLDRAGRAVDGVHVLMAMEERGYRANEYGYSALISGLFREGKSEEALKFWGKMIDKGCKPNTMINVGYKANAFTYSSLIRGFFQVGKSDKAILLWKEMTEKDCKDNEEKVDPPQDGREFLDELVLTLYKQQRLVGASKIIEVMLQSFLHPKVSTWEKVVREICKPKKILAFYFWSTESWASLLAATFLEKVEILIGVVPVIVLCNQAAE</sequence>
<dbReference type="Pfam" id="PF13041">
    <property type="entry name" value="PPR_2"/>
    <property type="match status" value="2"/>
</dbReference>
<dbReference type="InterPro" id="IPR011990">
    <property type="entry name" value="TPR-like_helical_dom_sf"/>
</dbReference>
<evidence type="ECO:0000256" key="3">
    <source>
        <dbReference type="SAM" id="Phobius"/>
    </source>
</evidence>
<dbReference type="PANTHER" id="PTHR45613">
    <property type="entry name" value="PENTATRICOPEPTIDE REPEAT-CONTAINING PROTEIN"/>
    <property type="match status" value="1"/>
</dbReference>
<proteinExistence type="predicted"/>
<accession>A0AAW2TR46</accession>
<keyword evidence="3" id="KW-0472">Membrane</keyword>